<keyword evidence="2" id="KW-0808">Transferase</keyword>
<keyword evidence="1" id="KW-0809">Transit peptide</keyword>
<proteinExistence type="predicted"/>
<dbReference type="GO" id="GO:0008168">
    <property type="term" value="F:methyltransferase activity"/>
    <property type="evidence" value="ECO:0007669"/>
    <property type="project" value="UniProtKB-KW"/>
</dbReference>
<dbReference type="SUPFAM" id="SSF103025">
    <property type="entry name" value="Folate-binding domain"/>
    <property type="match status" value="1"/>
</dbReference>
<gene>
    <name evidence="2" type="ORF">LK12_19725</name>
</gene>
<dbReference type="GO" id="GO:0016226">
    <property type="term" value="P:iron-sulfur cluster assembly"/>
    <property type="evidence" value="ECO:0007669"/>
    <property type="project" value="TreeGrafter"/>
</dbReference>
<evidence type="ECO:0000256" key="1">
    <source>
        <dbReference type="ARBA" id="ARBA00022946"/>
    </source>
</evidence>
<reference evidence="2 3" key="1">
    <citation type="submission" date="2014-10" db="EMBL/GenBank/DDBJ databases">
        <title>Genome sequence of Novosphingobium malaysiense MUSC 273(T).</title>
        <authorList>
            <person name="Lee L.-H."/>
        </authorList>
    </citation>
    <scope>NUCLEOTIDE SEQUENCE [LARGE SCALE GENOMIC DNA]</scope>
    <source>
        <strain evidence="2 3">MUSC 273</strain>
    </source>
</reference>
<dbReference type="InterPro" id="IPR045179">
    <property type="entry name" value="YgfZ/GcvT"/>
</dbReference>
<evidence type="ECO:0000313" key="3">
    <source>
        <dbReference type="Proteomes" id="UP000031057"/>
    </source>
</evidence>
<organism evidence="2 3">
    <name type="scientific">Novosphingobium malaysiense</name>
    <dbReference type="NCBI Taxonomy" id="1348853"/>
    <lineage>
        <taxon>Bacteria</taxon>
        <taxon>Pseudomonadati</taxon>
        <taxon>Pseudomonadota</taxon>
        <taxon>Alphaproteobacteria</taxon>
        <taxon>Sphingomonadales</taxon>
        <taxon>Sphingomonadaceae</taxon>
        <taxon>Novosphingobium</taxon>
    </lineage>
</organism>
<dbReference type="PANTHER" id="PTHR22602:SF0">
    <property type="entry name" value="TRANSFERASE CAF17, MITOCHONDRIAL-RELATED"/>
    <property type="match status" value="1"/>
</dbReference>
<protein>
    <submittedName>
        <fullName evidence="2">Aminomethyltransferase</fullName>
    </submittedName>
</protein>
<dbReference type="NCBIfam" id="TIGR03317">
    <property type="entry name" value="ygfZ_signature"/>
    <property type="match status" value="1"/>
</dbReference>
<dbReference type="InterPro" id="IPR027266">
    <property type="entry name" value="TrmE/GcvT-like"/>
</dbReference>
<dbReference type="AlphaFoldDB" id="A0A0B1ZE81"/>
<dbReference type="RefSeq" id="WP_039288104.1">
    <property type="nucleotide sequence ID" value="NZ_JTDI01000007.1"/>
</dbReference>
<keyword evidence="3" id="KW-1185">Reference proteome</keyword>
<dbReference type="Gene3D" id="3.30.1360.120">
    <property type="entry name" value="Probable tRNA modification gtpase trme, domain 1"/>
    <property type="match status" value="2"/>
</dbReference>
<name>A0A0B1ZE81_9SPHN</name>
<dbReference type="GO" id="GO:0032259">
    <property type="term" value="P:methylation"/>
    <property type="evidence" value="ECO:0007669"/>
    <property type="project" value="UniProtKB-KW"/>
</dbReference>
<keyword evidence="2" id="KW-0489">Methyltransferase</keyword>
<evidence type="ECO:0000313" key="2">
    <source>
        <dbReference type="EMBL" id="KHK89369.1"/>
    </source>
</evidence>
<dbReference type="InterPro" id="IPR017703">
    <property type="entry name" value="YgfZ/GCV_T_CS"/>
</dbReference>
<dbReference type="OrthoDB" id="9796287at2"/>
<dbReference type="Proteomes" id="UP000031057">
    <property type="component" value="Unassembled WGS sequence"/>
</dbReference>
<dbReference type="STRING" id="1348853.LK12_19725"/>
<sequence>MTATRLFDRTVIRLSAREGADESVADFLQGLVTSDVKSALPVWTGLLSPQGKALFDFLVWPAGDDILLDCESVAADALIKRLSMYRLRKPIEIARDESVAVHWRPHMGDAAAADPRLPALGERWIAPIDETDPEESEKGADAAWREHRLSLGVTEGRAELGDGETLWLECNAAELNGVSFTKGCFVGQENTARMNWRQKVNRRLVVAPLERSDEKRRRIAYPDLGLAVDYLRVADMDADLMPAWLVNAQPR</sequence>
<dbReference type="PANTHER" id="PTHR22602">
    <property type="entry name" value="TRANSFERASE CAF17, MITOCHONDRIAL-RELATED"/>
    <property type="match status" value="1"/>
</dbReference>
<dbReference type="EMBL" id="JTDI01000007">
    <property type="protein sequence ID" value="KHK89369.1"/>
    <property type="molecule type" value="Genomic_DNA"/>
</dbReference>
<comment type="caution">
    <text evidence="2">The sequence shown here is derived from an EMBL/GenBank/DDBJ whole genome shotgun (WGS) entry which is preliminary data.</text>
</comment>
<accession>A0A0B1ZE81</accession>